<proteinExistence type="predicted"/>
<evidence type="ECO:0000313" key="2">
    <source>
        <dbReference type="Proteomes" id="UP000694904"/>
    </source>
</evidence>
<dbReference type="RefSeq" id="XP_017864510.1">
    <property type="nucleotide sequence ID" value="XM_018009021.1"/>
</dbReference>
<organism evidence="2 3">
    <name type="scientific">Drosophila arizonae</name>
    <name type="common">Fruit fly</name>
    <dbReference type="NCBI Taxonomy" id="7263"/>
    <lineage>
        <taxon>Eukaryota</taxon>
        <taxon>Metazoa</taxon>
        <taxon>Ecdysozoa</taxon>
        <taxon>Arthropoda</taxon>
        <taxon>Hexapoda</taxon>
        <taxon>Insecta</taxon>
        <taxon>Pterygota</taxon>
        <taxon>Neoptera</taxon>
        <taxon>Endopterygota</taxon>
        <taxon>Diptera</taxon>
        <taxon>Brachycera</taxon>
        <taxon>Muscomorpha</taxon>
        <taxon>Ephydroidea</taxon>
        <taxon>Drosophilidae</taxon>
        <taxon>Drosophila</taxon>
    </lineage>
</organism>
<dbReference type="GeneID" id="108614773"/>
<evidence type="ECO:0000313" key="3">
    <source>
        <dbReference type="RefSeq" id="XP_017864510.1"/>
    </source>
</evidence>
<reference evidence="3" key="3">
    <citation type="submission" date="2025-08" db="UniProtKB">
        <authorList>
            <consortium name="RefSeq"/>
        </authorList>
    </citation>
    <scope>IDENTIFICATION</scope>
    <source>
        <tissue evidence="3">Whole organism</tissue>
    </source>
</reference>
<reference evidence="2" key="1">
    <citation type="journal article" date="1997" name="Nucleic Acids Res.">
        <title>tRNAscan-SE: a program for improved detection of transfer RNA genes in genomic sequence.</title>
        <authorList>
            <person name="Lowe T.M."/>
            <person name="Eddy S.R."/>
        </authorList>
    </citation>
    <scope>NUCLEOTIDE SEQUENCE [LARGE SCALE GENOMIC DNA]</scope>
</reference>
<reference evidence="2" key="2">
    <citation type="journal article" date="2016" name="G3 (Bethesda)">
        <title>Genome Evolution in Three Species of Cactophilic Drosophila.</title>
        <authorList>
            <person name="Sanchez-Flores A."/>
            <person name="Penazola F."/>
            <person name="Carpinteyro-Ponce J."/>
            <person name="Nazario-Yepiz N."/>
            <person name="Abreu-Goodger C."/>
            <person name="Machado C.A."/>
            <person name="Markow T.A."/>
        </authorList>
    </citation>
    <scope>NUCLEOTIDE SEQUENCE [LARGE SCALE GENOMIC DNA]</scope>
</reference>
<accession>A0ABM1PBC4</accession>
<sequence>MQCVCCKCGMRDTENINSTICLTNSGSQEYHCFCCAQPPRKKCINCNMRHDLEPNETHGPCIGGALHVFVYTEPWPPFPNTTPLLPLRAMPIEESNHINGHESPVQSKHRHCDEAPQLHEILEQNNNSHSDNETINLIDDDEPAQQPVEEVEEDTADVDIKPKMKPHWVSIADIQRWTHCYRCGLVRIQRSGWLRHAQLCAQDSKYSSRKFFIYLHSKAWCGALVHDVFWEKHSNPENGTCSICRRSRWNNVPLPYQPKPPPRKNEAILEKRRRTRMNMQRKKRRQTVTNETAACNAPEGQPVRNVNWNSFR</sequence>
<protein>
    <submittedName>
        <fullName evidence="3">Uncharacterized protein LOC108614773</fullName>
    </submittedName>
</protein>
<gene>
    <name evidence="3" type="primary">LOC108614773</name>
</gene>
<dbReference type="Proteomes" id="UP000694904">
    <property type="component" value="Chromosome 4"/>
</dbReference>
<feature type="compositionally biased region" description="Basic residues" evidence="1">
    <location>
        <begin position="276"/>
        <end position="286"/>
    </location>
</feature>
<evidence type="ECO:0000256" key="1">
    <source>
        <dbReference type="SAM" id="MobiDB-lite"/>
    </source>
</evidence>
<feature type="region of interest" description="Disordered" evidence="1">
    <location>
        <begin position="276"/>
        <end position="312"/>
    </location>
</feature>
<name>A0ABM1PBC4_DROAR</name>
<keyword evidence="2" id="KW-1185">Reference proteome</keyword>